<comment type="caution">
    <text evidence="7">The sequence shown here is derived from an EMBL/GenBank/DDBJ whole genome shotgun (WGS) entry which is preliminary data.</text>
</comment>
<proteinExistence type="predicted"/>
<dbReference type="AlphaFoldDB" id="A0A133VLB7"/>
<protein>
    <submittedName>
        <fullName evidence="7">Uncharacterized protein</fullName>
    </submittedName>
</protein>
<evidence type="ECO:0000256" key="1">
    <source>
        <dbReference type="ARBA" id="ARBA00004651"/>
    </source>
</evidence>
<dbReference type="InterPro" id="IPR002797">
    <property type="entry name" value="Polysacc_synth"/>
</dbReference>
<dbReference type="PANTHER" id="PTHR30250:SF27">
    <property type="entry name" value="POLYSACCHARIDE BIOSYNTHESIS PROTEIN"/>
    <property type="match status" value="1"/>
</dbReference>
<keyword evidence="3 6" id="KW-0812">Transmembrane</keyword>
<feature type="transmembrane region" description="Helical" evidence="6">
    <location>
        <begin position="470"/>
        <end position="492"/>
    </location>
</feature>
<feature type="transmembrane region" description="Helical" evidence="6">
    <location>
        <begin position="233"/>
        <end position="253"/>
    </location>
</feature>
<feature type="transmembrane region" description="Helical" evidence="6">
    <location>
        <begin position="53"/>
        <end position="81"/>
    </location>
</feature>
<feature type="transmembrane region" description="Helical" evidence="6">
    <location>
        <begin position="102"/>
        <end position="122"/>
    </location>
</feature>
<feature type="transmembrane region" description="Helical" evidence="6">
    <location>
        <begin position="134"/>
        <end position="158"/>
    </location>
</feature>
<organism evidence="7 8">
    <name type="scientific">candidate division MSBL1 archaeon SCGC-AAA382C18</name>
    <dbReference type="NCBI Taxonomy" id="1698281"/>
    <lineage>
        <taxon>Archaea</taxon>
        <taxon>Methanobacteriati</taxon>
        <taxon>Methanobacteriota</taxon>
        <taxon>candidate division MSBL1</taxon>
    </lineage>
</organism>
<reference evidence="7 8" key="1">
    <citation type="journal article" date="2016" name="Sci. Rep.">
        <title>Metabolic traits of an uncultured archaeal lineage -MSBL1- from brine pools of the Red Sea.</title>
        <authorList>
            <person name="Mwirichia R."/>
            <person name="Alam I."/>
            <person name="Rashid M."/>
            <person name="Vinu M."/>
            <person name="Ba-Alawi W."/>
            <person name="Anthony Kamau A."/>
            <person name="Kamanda Ngugi D."/>
            <person name="Goker M."/>
            <person name="Klenk H.P."/>
            <person name="Bajic V."/>
            <person name="Stingl U."/>
        </authorList>
    </citation>
    <scope>NUCLEOTIDE SEQUENCE [LARGE SCALE GENOMIC DNA]</scope>
    <source>
        <strain evidence="7">SCGC-AAA382C18</strain>
    </source>
</reference>
<dbReference type="Pfam" id="PF01943">
    <property type="entry name" value="Polysacc_synt"/>
    <property type="match status" value="1"/>
</dbReference>
<evidence type="ECO:0000256" key="5">
    <source>
        <dbReference type="ARBA" id="ARBA00023136"/>
    </source>
</evidence>
<sequence length="522" mass="57278">MSEDEKKNLEPYLTKIAKGAGIIFAGSLIGRAVGFLTRVIIARGLGPSAYGVISIGFALISVFVMIPLLGFTHGGIVRFISMYKGKEDKRAIKGTIHSSFRLPIPLSIGVGLILFFLSGWISHNLFSEPALIPVLKVFGIGLPILVVLRILINLLAGFQRMDYKVYSRKITQYFSRTALVYISVSLGLGVFAVAISYVIATIFAALVAFYFIQKKVFPIVGDDIEPKSLTRKLILYSWPLLLTGYLGFVNGWVDRLLLGYFMTSTDVGFYNAAYPTAKLLTFATTPFASIFVPVLSEMYGKNLKGSMEKIYQTVTKWVLMLLIPGVVFLFLFPNGVLKVLYGTEYTVASTSLRILAFGIFLSPTILFFTSRGTLKTVGKTKIVMLTTLITAGLNVFLNYFLIPLYGIEGAAYATSLSFVCGGVFAGFMTVKKTGFFPFAWKETSLIVLSGLSSALSVFFISTWIDGGIIILALYGVTIALVHFSLIAILGVFDENDLAILSALERKIGFKLGFIRKIMEKSL</sequence>
<gene>
    <name evidence="7" type="ORF">AKJ52_00695</name>
</gene>
<evidence type="ECO:0000313" key="8">
    <source>
        <dbReference type="Proteomes" id="UP000070404"/>
    </source>
</evidence>
<feature type="transmembrane region" description="Helical" evidence="6">
    <location>
        <begin position="170"/>
        <end position="188"/>
    </location>
</feature>
<feature type="transmembrane region" description="Helical" evidence="6">
    <location>
        <begin position="352"/>
        <end position="370"/>
    </location>
</feature>
<feature type="transmembrane region" description="Helical" evidence="6">
    <location>
        <begin position="411"/>
        <end position="430"/>
    </location>
</feature>
<keyword evidence="8" id="KW-1185">Reference proteome</keyword>
<feature type="transmembrane region" description="Helical" evidence="6">
    <location>
        <begin position="273"/>
        <end position="294"/>
    </location>
</feature>
<dbReference type="GO" id="GO:0005886">
    <property type="term" value="C:plasma membrane"/>
    <property type="evidence" value="ECO:0007669"/>
    <property type="project" value="UniProtKB-SubCell"/>
</dbReference>
<feature type="transmembrane region" description="Helical" evidence="6">
    <location>
        <begin position="21"/>
        <end position="41"/>
    </location>
</feature>
<feature type="transmembrane region" description="Helical" evidence="6">
    <location>
        <begin position="314"/>
        <end position="332"/>
    </location>
</feature>
<dbReference type="PATRIC" id="fig|1698281.3.peg.593"/>
<feature type="transmembrane region" description="Helical" evidence="6">
    <location>
        <begin position="194"/>
        <end position="212"/>
    </location>
</feature>
<keyword evidence="2" id="KW-1003">Cell membrane</keyword>
<keyword evidence="5 6" id="KW-0472">Membrane</keyword>
<evidence type="ECO:0000313" key="7">
    <source>
        <dbReference type="EMBL" id="KXB07234.1"/>
    </source>
</evidence>
<evidence type="ECO:0000256" key="3">
    <source>
        <dbReference type="ARBA" id="ARBA00022692"/>
    </source>
</evidence>
<keyword evidence="4 6" id="KW-1133">Transmembrane helix</keyword>
<accession>A0A133VLB7</accession>
<comment type="subcellular location">
    <subcellularLocation>
        <location evidence="1">Cell membrane</location>
        <topology evidence="1">Multi-pass membrane protein</topology>
    </subcellularLocation>
</comment>
<dbReference type="CDD" id="cd13128">
    <property type="entry name" value="MATE_Wzx_like"/>
    <property type="match status" value="1"/>
</dbReference>
<feature type="transmembrane region" description="Helical" evidence="6">
    <location>
        <begin position="442"/>
        <end position="464"/>
    </location>
</feature>
<name>A0A133VLB7_9EURY</name>
<feature type="transmembrane region" description="Helical" evidence="6">
    <location>
        <begin position="382"/>
        <end position="405"/>
    </location>
</feature>
<evidence type="ECO:0000256" key="6">
    <source>
        <dbReference type="SAM" id="Phobius"/>
    </source>
</evidence>
<evidence type="ECO:0000256" key="2">
    <source>
        <dbReference type="ARBA" id="ARBA00022475"/>
    </source>
</evidence>
<dbReference type="InterPro" id="IPR050833">
    <property type="entry name" value="Poly_Biosynth_Transport"/>
</dbReference>
<dbReference type="PANTHER" id="PTHR30250">
    <property type="entry name" value="PST FAMILY PREDICTED COLANIC ACID TRANSPORTER"/>
    <property type="match status" value="1"/>
</dbReference>
<dbReference type="Proteomes" id="UP000070404">
    <property type="component" value="Unassembled WGS sequence"/>
</dbReference>
<evidence type="ECO:0000256" key="4">
    <source>
        <dbReference type="ARBA" id="ARBA00022989"/>
    </source>
</evidence>
<dbReference type="EMBL" id="LHYF01000006">
    <property type="protein sequence ID" value="KXB07234.1"/>
    <property type="molecule type" value="Genomic_DNA"/>
</dbReference>